<accession>A0A8J4S0A2</accession>
<organism evidence="1 2">
    <name type="scientific">Castanea mollissima</name>
    <name type="common">Chinese chestnut</name>
    <dbReference type="NCBI Taxonomy" id="60419"/>
    <lineage>
        <taxon>Eukaryota</taxon>
        <taxon>Viridiplantae</taxon>
        <taxon>Streptophyta</taxon>
        <taxon>Embryophyta</taxon>
        <taxon>Tracheophyta</taxon>
        <taxon>Spermatophyta</taxon>
        <taxon>Magnoliopsida</taxon>
        <taxon>eudicotyledons</taxon>
        <taxon>Gunneridae</taxon>
        <taxon>Pentapetalae</taxon>
        <taxon>rosids</taxon>
        <taxon>fabids</taxon>
        <taxon>Fagales</taxon>
        <taxon>Fagaceae</taxon>
        <taxon>Castanea</taxon>
    </lineage>
</organism>
<comment type="caution">
    <text evidence="1">The sequence shown here is derived from an EMBL/GenBank/DDBJ whole genome shotgun (WGS) entry which is preliminary data.</text>
</comment>
<name>A0A8J4S0A2_9ROSI</name>
<dbReference type="AlphaFoldDB" id="A0A8J4S0A2"/>
<evidence type="ECO:0000313" key="1">
    <source>
        <dbReference type="EMBL" id="KAF3973058.1"/>
    </source>
</evidence>
<protein>
    <submittedName>
        <fullName evidence="1">Uncharacterized protein</fullName>
    </submittedName>
</protein>
<dbReference type="OrthoDB" id="1697457at2759"/>
<gene>
    <name evidence="1" type="ORF">CMV_003501</name>
</gene>
<reference evidence="1" key="1">
    <citation type="submission" date="2020-03" db="EMBL/GenBank/DDBJ databases">
        <title>Castanea mollissima Vanexum genome sequencing.</title>
        <authorList>
            <person name="Staton M."/>
        </authorList>
    </citation>
    <scope>NUCLEOTIDE SEQUENCE</scope>
    <source>
        <tissue evidence="1">Leaf</tissue>
    </source>
</reference>
<dbReference type="EMBL" id="JRKL02000280">
    <property type="protein sequence ID" value="KAF3973058.1"/>
    <property type="molecule type" value="Genomic_DNA"/>
</dbReference>
<keyword evidence="2" id="KW-1185">Reference proteome</keyword>
<proteinExistence type="predicted"/>
<dbReference type="Proteomes" id="UP000737018">
    <property type="component" value="Unassembled WGS sequence"/>
</dbReference>
<evidence type="ECO:0000313" key="2">
    <source>
        <dbReference type="Proteomes" id="UP000737018"/>
    </source>
</evidence>
<sequence length="84" mass="9617">MTKHPFAKTHALMLLTGLFKHGSSNGGLIAFYGNMGNIETARRAFDVLPQRFIDALNAMITVYWRKEYPVEVPCLYHRIIFGRC</sequence>